<accession>A0A150LBR2</accession>
<name>A0A150LBR2_9BACL</name>
<dbReference type="AlphaFoldDB" id="A0A150LBR2"/>
<comment type="caution">
    <text evidence="1">The sequence shown here is derived from an EMBL/GenBank/DDBJ whole genome shotgun (WGS) entry which is preliminary data.</text>
</comment>
<organism evidence="1 2">
    <name type="scientific">Saccharococcus caldoxylosilyticus</name>
    <dbReference type="NCBI Taxonomy" id="81408"/>
    <lineage>
        <taxon>Bacteria</taxon>
        <taxon>Bacillati</taxon>
        <taxon>Bacillota</taxon>
        <taxon>Bacilli</taxon>
        <taxon>Bacillales</taxon>
        <taxon>Anoxybacillaceae</taxon>
        <taxon>Saccharococcus</taxon>
    </lineage>
</organism>
<dbReference type="STRING" id="81408.B4119_2639"/>
<proteinExistence type="predicted"/>
<sequence length="54" mass="6541">MPSIRKKTKNELRKAMFPRLNSCRSKCLDILQQRQKPRREKMPTQHEQAIIYTL</sequence>
<dbReference type="EMBL" id="LQYS01000095">
    <property type="protein sequence ID" value="KYD09791.1"/>
    <property type="molecule type" value="Genomic_DNA"/>
</dbReference>
<dbReference type="Proteomes" id="UP000075455">
    <property type="component" value="Unassembled WGS sequence"/>
</dbReference>
<reference evidence="1 2" key="1">
    <citation type="submission" date="2016-01" db="EMBL/GenBank/DDBJ databases">
        <title>Draft Genome Sequences of Seven Thermophilic Sporeformers Isolated from Foods.</title>
        <authorList>
            <person name="Berendsen E.M."/>
            <person name="Wells-Bennik M.H."/>
            <person name="Krawcyk A.O."/>
            <person name="De Jong A."/>
            <person name="Holsappel S."/>
            <person name="Eijlander R.T."/>
            <person name="Kuipers O.P."/>
        </authorList>
    </citation>
    <scope>NUCLEOTIDE SEQUENCE [LARGE SCALE GENOMIC DNA]</scope>
    <source>
        <strain evidence="1 2">B4119</strain>
    </source>
</reference>
<evidence type="ECO:0000313" key="2">
    <source>
        <dbReference type="Proteomes" id="UP000075455"/>
    </source>
</evidence>
<gene>
    <name evidence="1" type="ORF">B4119_2639</name>
</gene>
<protein>
    <submittedName>
        <fullName evidence="1">Uncharacterized protein</fullName>
    </submittedName>
</protein>
<evidence type="ECO:0000313" key="1">
    <source>
        <dbReference type="EMBL" id="KYD09791.1"/>
    </source>
</evidence>